<evidence type="ECO:0000256" key="5">
    <source>
        <dbReference type="ARBA" id="ARBA00013555"/>
    </source>
</evidence>
<dbReference type="Gene3D" id="1.20.1110.10">
    <property type="entry name" value="Calcium-transporting ATPase, transmembrane domain"/>
    <property type="match status" value="1"/>
</dbReference>
<dbReference type="InterPro" id="IPR023298">
    <property type="entry name" value="ATPase_P-typ_TM_dom_sf"/>
</dbReference>
<dbReference type="CDD" id="cd02077">
    <property type="entry name" value="P-type_ATPase_Mg"/>
    <property type="match status" value="1"/>
</dbReference>
<dbReference type="GO" id="GO:0005524">
    <property type="term" value="F:ATP binding"/>
    <property type="evidence" value="ECO:0007669"/>
    <property type="project" value="UniProtKB-KW"/>
</dbReference>
<evidence type="ECO:0000313" key="22">
    <source>
        <dbReference type="Proteomes" id="UP000217349"/>
    </source>
</evidence>
<dbReference type="SFLD" id="SFLDF00027">
    <property type="entry name" value="p-type_atpase"/>
    <property type="match status" value="1"/>
</dbReference>
<dbReference type="PROSITE" id="PS00154">
    <property type="entry name" value="ATPASE_E1_E2"/>
    <property type="match status" value="1"/>
</dbReference>
<keyword evidence="8" id="KW-0597">Phosphoprotein</keyword>
<keyword evidence="13" id="KW-1278">Translocase</keyword>
<sequence>MFKYDYFFHTLVPAFLPKNFKASKQNIASTQSSTHKLKELATCSKEELFEKLGSSEKGLSKHEAHKHLLKFGANIISENKKANPLLVIFENIKNPLTLMLIVLASVSFYMDDVRTAVVVGGMTLLSVALSSMQEFRSSKAAEKLSSMVSSTATVLRQNDEPSSDEITTQSNHKIHESHSQTIEIAIKKIVPGDIVHLSAGDIIPADLRIISSKDLFLNQASLTGEAMPVEKVAINEPHEIESMISAHNICFMGSSIESGTAIGVVCTTGKETYLGSIAKVIESAAEPTSFDIGIKKFTWLMLRFMFIMVPVVMLVNGFLKHDWMGAFLFGLSVAVGLAPEMLPMIVTVNLSKGAFALSKQKVIVKKLSAIQNFGAMDILCTDKTGTLTQDKIILEQHVNVNGEKCNHVLELAYLNSFHQTGLKNLLDVAVLEHSEIEGLAVNEFPNKVDEIPFDFNRKRMSVVVGKTDNSHLLITKGAVEEMVKVCTHVEKNGEILPLDTTMYSDIFNLVNEYNNDGFRVIAVAYKNIPNSQQAYAIQDESQMILAGFMSFLDPPKESAKKAIKMLNEYGVSVKVLTGDNERVTTKICKDVGLEITAIYQGADIDAMNEEELKLAVEKANVFTKLSPDNKARIVSALRQNGHTVGFMGDGINDAPALKLADVGISVDTAVDIAKETADIILLERSLLVLEQGVLLGRKVFANIIKYIKMGSSSNYGNMFSVVGASAILPFIPMHPIQIVTNNFLYDLSQSTTPTDHVDDELIKKPKKWDIADIKNFMLIVGPTSSVFDYITFGVMIYVFDAWHNEALFQTGWFVESLISQTLIVHIIRTDKIPFFQSTASLPVILMTASIMCLGIWLPFSPFASSLGLVALPTEYWSILVVMMIGYIFLTQSVKMYYIKKFARI</sequence>
<comment type="catalytic activity">
    <reaction evidence="17">
        <text>Mg(2+)(out) + ATP + H2O = Mg(2+)(in) + ADP + phosphate + H(+)</text>
        <dbReference type="Rhea" id="RHEA:10260"/>
        <dbReference type="ChEBI" id="CHEBI:15377"/>
        <dbReference type="ChEBI" id="CHEBI:15378"/>
        <dbReference type="ChEBI" id="CHEBI:18420"/>
        <dbReference type="ChEBI" id="CHEBI:30616"/>
        <dbReference type="ChEBI" id="CHEBI:43474"/>
        <dbReference type="ChEBI" id="CHEBI:456216"/>
        <dbReference type="EC" id="7.2.2.14"/>
    </reaction>
</comment>
<dbReference type="EMBL" id="CP023275">
    <property type="protein sequence ID" value="ATB70629.1"/>
    <property type="molecule type" value="Genomic_DNA"/>
</dbReference>
<evidence type="ECO:0000256" key="8">
    <source>
        <dbReference type="ARBA" id="ARBA00022553"/>
    </source>
</evidence>
<dbReference type="InterPro" id="IPR023214">
    <property type="entry name" value="HAD_sf"/>
</dbReference>
<keyword evidence="7" id="KW-0997">Cell inner membrane</keyword>
<evidence type="ECO:0000256" key="13">
    <source>
        <dbReference type="ARBA" id="ARBA00022967"/>
    </source>
</evidence>
<dbReference type="NCBIfam" id="TIGR01494">
    <property type="entry name" value="ATPase_P-type"/>
    <property type="match status" value="2"/>
</dbReference>
<keyword evidence="15 19" id="KW-0472">Membrane</keyword>
<dbReference type="KEGG" id="sulj:SJPD1_2535"/>
<evidence type="ECO:0000259" key="20">
    <source>
        <dbReference type="SMART" id="SM00831"/>
    </source>
</evidence>
<dbReference type="Pfam" id="PF00122">
    <property type="entry name" value="E1-E2_ATPase"/>
    <property type="match status" value="1"/>
</dbReference>
<evidence type="ECO:0000256" key="15">
    <source>
        <dbReference type="ARBA" id="ARBA00023136"/>
    </source>
</evidence>
<dbReference type="SUPFAM" id="SSF81665">
    <property type="entry name" value="Calcium ATPase, transmembrane domain M"/>
    <property type="match status" value="1"/>
</dbReference>
<dbReference type="SFLD" id="SFLDG00002">
    <property type="entry name" value="C1.7:_P-type_atpase_like"/>
    <property type="match status" value="1"/>
</dbReference>
<dbReference type="InterPro" id="IPR036412">
    <property type="entry name" value="HAD-like_sf"/>
</dbReference>
<dbReference type="InterPro" id="IPR018303">
    <property type="entry name" value="ATPase_P-typ_P_site"/>
</dbReference>
<feature type="transmembrane region" description="Helical" evidence="19">
    <location>
        <begin position="839"/>
        <end position="859"/>
    </location>
</feature>
<evidence type="ECO:0000256" key="16">
    <source>
        <dbReference type="ARBA" id="ARBA00029806"/>
    </source>
</evidence>
<dbReference type="InterPro" id="IPR006068">
    <property type="entry name" value="ATPase_P-typ_cation-transptr_C"/>
</dbReference>
<dbReference type="PRINTS" id="PR01836">
    <property type="entry name" value="MGATPASE"/>
</dbReference>
<dbReference type="AlphaFoldDB" id="A0A290HZ42"/>
<dbReference type="GO" id="GO:0005886">
    <property type="term" value="C:plasma membrane"/>
    <property type="evidence" value="ECO:0007669"/>
    <property type="project" value="UniProtKB-SubCell"/>
</dbReference>
<dbReference type="PANTHER" id="PTHR42861">
    <property type="entry name" value="CALCIUM-TRANSPORTING ATPASE"/>
    <property type="match status" value="1"/>
</dbReference>
<feature type="transmembrane region" description="Helical" evidence="19">
    <location>
        <begin position="325"/>
        <end position="350"/>
    </location>
</feature>
<dbReference type="InterPro" id="IPR059000">
    <property type="entry name" value="ATPase_P-type_domA"/>
</dbReference>
<keyword evidence="10" id="KW-0547">Nucleotide-binding</keyword>
<comment type="function">
    <text evidence="1">Mediates magnesium influx to the cytosol.</text>
</comment>
<dbReference type="Pfam" id="PF13246">
    <property type="entry name" value="Cation_ATPase"/>
    <property type="match status" value="1"/>
</dbReference>
<dbReference type="SFLD" id="SFLDS00003">
    <property type="entry name" value="Haloacid_Dehalogenase"/>
    <property type="match status" value="1"/>
</dbReference>
<evidence type="ECO:0000256" key="17">
    <source>
        <dbReference type="ARBA" id="ARBA00047295"/>
    </source>
</evidence>
<evidence type="ECO:0000256" key="6">
    <source>
        <dbReference type="ARBA" id="ARBA00022475"/>
    </source>
</evidence>
<dbReference type="Gene3D" id="2.70.150.10">
    <property type="entry name" value="Calcium-transporting ATPase, cytoplasmic transduction domain A"/>
    <property type="match status" value="1"/>
</dbReference>
<feature type="transmembrane region" description="Helical" evidence="19">
    <location>
        <begin position="300"/>
        <end position="319"/>
    </location>
</feature>
<dbReference type="NCBIfam" id="TIGR01524">
    <property type="entry name" value="ATPase-IIIB_Mg"/>
    <property type="match status" value="1"/>
</dbReference>
<evidence type="ECO:0000256" key="3">
    <source>
        <dbReference type="ARBA" id="ARBA00008746"/>
    </source>
</evidence>
<reference evidence="22" key="1">
    <citation type="submission" date="2017-09" db="EMBL/GenBank/DDBJ databases">
        <title>The complete genome of Sulfurospirillum sp. JPD-1.</title>
        <authorList>
            <person name="Goris T."/>
        </authorList>
    </citation>
    <scope>NUCLEOTIDE SEQUENCE [LARGE SCALE GENOMIC DNA]</scope>
    <source>
        <strain evidence="22">JPD-1</strain>
    </source>
</reference>
<evidence type="ECO:0000256" key="14">
    <source>
        <dbReference type="ARBA" id="ARBA00022989"/>
    </source>
</evidence>
<dbReference type="RefSeq" id="WP_096047455.1">
    <property type="nucleotide sequence ID" value="NZ_CP023275.1"/>
</dbReference>
<dbReference type="NCBIfam" id="NF011702">
    <property type="entry name" value="PRK15122.1"/>
    <property type="match status" value="1"/>
</dbReference>
<evidence type="ECO:0000256" key="11">
    <source>
        <dbReference type="ARBA" id="ARBA00022840"/>
    </source>
</evidence>
<dbReference type="Proteomes" id="UP000217349">
    <property type="component" value="Chromosome"/>
</dbReference>
<gene>
    <name evidence="21" type="ORF">SJPD1_2535</name>
</gene>
<evidence type="ECO:0000256" key="12">
    <source>
        <dbReference type="ARBA" id="ARBA00022842"/>
    </source>
</evidence>
<feature type="transmembrane region" description="Helical" evidence="19">
    <location>
        <begin position="776"/>
        <end position="799"/>
    </location>
</feature>
<keyword evidence="14 19" id="KW-1133">Transmembrane helix</keyword>
<dbReference type="SUPFAM" id="SSF81660">
    <property type="entry name" value="Metal cation-transporting ATPase, ATP-binding domain N"/>
    <property type="match status" value="1"/>
</dbReference>
<dbReference type="GO" id="GO:0015444">
    <property type="term" value="F:P-type magnesium transporter activity"/>
    <property type="evidence" value="ECO:0007669"/>
    <property type="project" value="UniProtKB-EC"/>
</dbReference>
<dbReference type="Gene3D" id="3.40.50.1000">
    <property type="entry name" value="HAD superfamily/HAD-like"/>
    <property type="match status" value="1"/>
</dbReference>
<dbReference type="InterPro" id="IPR001757">
    <property type="entry name" value="P_typ_ATPase"/>
</dbReference>
<dbReference type="SMART" id="SM00831">
    <property type="entry name" value="Cation_ATPase_N"/>
    <property type="match status" value="1"/>
</dbReference>
<evidence type="ECO:0000256" key="2">
    <source>
        <dbReference type="ARBA" id="ARBA00004429"/>
    </source>
</evidence>
<keyword evidence="9 19" id="KW-0812">Transmembrane</keyword>
<feature type="domain" description="Cation-transporting P-type ATPase N-terminal" evidence="20">
    <location>
        <begin position="39"/>
        <end position="112"/>
    </location>
</feature>
<evidence type="ECO:0000256" key="4">
    <source>
        <dbReference type="ARBA" id="ARBA00012786"/>
    </source>
</evidence>
<evidence type="ECO:0000256" key="19">
    <source>
        <dbReference type="SAM" id="Phobius"/>
    </source>
</evidence>
<dbReference type="EC" id="7.2.2.14" evidence="4"/>
<keyword evidence="12" id="KW-0460">Magnesium</keyword>
<protein>
    <recommendedName>
        <fullName evidence="5">Magnesium-transporting ATPase, P-type 1</fullName>
        <ecNumber evidence="4">7.2.2.14</ecNumber>
    </recommendedName>
    <alternativeName>
        <fullName evidence="16">Mg(2+) transport ATPase, P-type 1</fullName>
    </alternativeName>
</protein>
<dbReference type="Pfam" id="PF00690">
    <property type="entry name" value="Cation_ATPase_N"/>
    <property type="match status" value="1"/>
</dbReference>
<dbReference type="InterPro" id="IPR006415">
    <property type="entry name" value="P-type_ATPase_IIIB"/>
</dbReference>
<dbReference type="GO" id="GO:0016887">
    <property type="term" value="F:ATP hydrolysis activity"/>
    <property type="evidence" value="ECO:0007669"/>
    <property type="project" value="InterPro"/>
</dbReference>
<accession>A0A290HZ42</accession>
<dbReference type="InterPro" id="IPR008250">
    <property type="entry name" value="ATPase_P-typ_transduc_dom_A_sf"/>
</dbReference>
<feature type="transmembrane region" description="Helical" evidence="19">
    <location>
        <begin position="875"/>
        <end position="897"/>
    </location>
</feature>
<dbReference type="Gene3D" id="3.40.1110.10">
    <property type="entry name" value="Calcium-transporting ATPase, cytoplasmic domain N"/>
    <property type="match status" value="1"/>
</dbReference>
<keyword evidence="11" id="KW-0067">ATP-binding</keyword>
<dbReference type="SUPFAM" id="SSF81653">
    <property type="entry name" value="Calcium ATPase, transduction domain A"/>
    <property type="match status" value="1"/>
</dbReference>
<evidence type="ECO:0000256" key="7">
    <source>
        <dbReference type="ARBA" id="ARBA00022519"/>
    </source>
</evidence>
<evidence type="ECO:0000256" key="9">
    <source>
        <dbReference type="ARBA" id="ARBA00022692"/>
    </source>
</evidence>
<keyword evidence="6" id="KW-1003">Cell membrane</keyword>
<dbReference type="Pfam" id="PF00689">
    <property type="entry name" value="Cation_ATPase_C"/>
    <property type="match status" value="1"/>
</dbReference>
<comment type="subcellular location">
    <subcellularLocation>
        <location evidence="2">Cell inner membrane</location>
        <topology evidence="2">Multi-pass membrane protein</topology>
    </subcellularLocation>
</comment>
<evidence type="ECO:0000256" key="10">
    <source>
        <dbReference type="ARBA" id="ARBA00022741"/>
    </source>
</evidence>
<feature type="region of interest" description="Disordered" evidence="18">
    <location>
        <begin position="153"/>
        <end position="173"/>
    </location>
</feature>
<evidence type="ECO:0000256" key="18">
    <source>
        <dbReference type="SAM" id="MobiDB-lite"/>
    </source>
</evidence>
<name>A0A290HZ42_9BACT</name>
<evidence type="ECO:0000256" key="1">
    <source>
        <dbReference type="ARBA" id="ARBA00003954"/>
    </source>
</evidence>
<dbReference type="SUPFAM" id="SSF56784">
    <property type="entry name" value="HAD-like"/>
    <property type="match status" value="1"/>
</dbReference>
<dbReference type="InterPro" id="IPR023299">
    <property type="entry name" value="ATPase_P-typ_cyto_dom_N"/>
</dbReference>
<dbReference type="InterPro" id="IPR044492">
    <property type="entry name" value="P_typ_ATPase_HD_dom"/>
</dbReference>
<dbReference type="OrthoDB" id="2490525at2"/>
<organism evidence="21 22">
    <name type="scientific">Sulfurospirillum diekertiae</name>
    <dbReference type="NCBI Taxonomy" id="1854492"/>
    <lineage>
        <taxon>Bacteria</taxon>
        <taxon>Pseudomonadati</taxon>
        <taxon>Campylobacterota</taxon>
        <taxon>Epsilonproteobacteria</taxon>
        <taxon>Campylobacterales</taxon>
        <taxon>Sulfurospirillaceae</taxon>
        <taxon>Sulfurospirillum</taxon>
    </lineage>
</organism>
<proteinExistence type="inferred from homology"/>
<evidence type="ECO:0000313" key="21">
    <source>
        <dbReference type="EMBL" id="ATB70629.1"/>
    </source>
</evidence>
<dbReference type="InterPro" id="IPR004014">
    <property type="entry name" value="ATPase_P-typ_cation-transptr_N"/>
</dbReference>
<comment type="similarity">
    <text evidence="3">Belongs to the cation transport ATPase (P-type) (TC 3.A.3) family. Type IIIB subfamily.</text>
</comment>